<gene>
    <name evidence="2" type="ORF">Pla22_32920</name>
</gene>
<evidence type="ECO:0000256" key="1">
    <source>
        <dbReference type="SAM" id="Phobius"/>
    </source>
</evidence>
<keyword evidence="1" id="KW-0812">Transmembrane</keyword>
<feature type="transmembrane region" description="Helical" evidence="1">
    <location>
        <begin position="140"/>
        <end position="162"/>
    </location>
</feature>
<dbReference type="EMBL" id="SJPI01000002">
    <property type="protein sequence ID" value="TWT50549.1"/>
    <property type="molecule type" value="Genomic_DNA"/>
</dbReference>
<evidence type="ECO:0000313" key="3">
    <source>
        <dbReference type="Proteomes" id="UP000316598"/>
    </source>
</evidence>
<name>A0A5C5WK90_9BACT</name>
<sequence>MMVKRRRIANRDALLVFLATFVLALSFLRDKTPVQVVHVHGSSPQSYVATLSDSTRLQRKLQNWSVPPVDGRTEAYHWISEASRFYAAQPNGPQVWQRVAEESDQLANVRTHQITQHYASLGPAPVQLGELATAPISADILTLAIALSLGCIAVFAIWQMMVPSREWAHVKREIPILDVQGLNDQGLDDQGLDGQESGVDEIIAIELPQQWVSVKQTMGVHVRRAVMALLVTAAIALSFV</sequence>
<keyword evidence="1" id="KW-0472">Membrane</keyword>
<protein>
    <submittedName>
        <fullName evidence="2">Uncharacterized protein</fullName>
    </submittedName>
</protein>
<dbReference type="Proteomes" id="UP000316598">
    <property type="component" value="Unassembled WGS sequence"/>
</dbReference>
<reference evidence="2 3" key="1">
    <citation type="submission" date="2019-02" db="EMBL/GenBank/DDBJ databases">
        <title>Deep-cultivation of Planctomycetes and their phenomic and genomic characterization uncovers novel biology.</title>
        <authorList>
            <person name="Wiegand S."/>
            <person name="Jogler M."/>
            <person name="Boedeker C."/>
            <person name="Pinto D."/>
            <person name="Vollmers J."/>
            <person name="Rivas-Marin E."/>
            <person name="Kohn T."/>
            <person name="Peeters S.H."/>
            <person name="Heuer A."/>
            <person name="Rast P."/>
            <person name="Oberbeckmann S."/>
            <person name="Bunk B."/>
            <person name="Jeske O."/>
            <person name="Meyerdierks A."/>
            <person name="Storesund J.E."/>
            <person name="Kallscheuer N."/>
            <person name="Luecker S."/>
            <person name="Lage O.M."/>
            <person name="Pohl T."/>
            <person name="Merkel B.J."/>
            <person name="Hornburger P."/>
            <person name="Mueller R.-W."/>
            <person name="Bruemmer F."/>
            <person name="Labrenz M."/>
            <person name="Spormann A.M."/>
            <person name="Op Den Camp H."/>
            <person name="Overmann J."/>
            <person name="Amann R."/>
            <person name="Jetten M.S.M."/>
            <person name="Mascher T."/>
            <person name="Medema M.H."/>
            <person name="Devos D.P."/>
            <person name="Kaster A.-K."/>
            <person name="Ovreas L."/>
            <person name="Rohde M."/>
            <person name="Galperin M.Y."/>
            <person name="Jogler C."/>
        </authorList>
    </citation>
    <scope>NUCLEOTIDE SEQUENCE [LARGE SCALE GENOMIC DNA]</scope>
    <source>
        <strain evidence="2 3">Pla22</strain>
    </source>
</reference>
<organism evidence="2 3">
    <name type="scientific">Rubripirellula amarantea</name>
    <dbReference type="NCBI Taxonomy" id="2527999"/>
    <lineage>
        <taxon>Bacteria</taxon>
        <taxon>Pseudomonadati</taxon>
        <taxon>Planctomycetota</taxon>
        <taxon>Planctomycetia</taxon>
        <taxon>Pirellulales</taxon>
        <taxon>Pirellulaceae</taxon>
        <taxon>Rubripirellula</taxon>
    </lineage>
</organism>
<feature type="transmembrane region" description="Helical" evidence="1">
    <location>
        <begin position="222"/>
        <end position="239"/>
    </location>
</feature>
<keyword evidence="1" id="KW-1133">Transmembrane helix</keyword>
<accession>A0A5C5WK90</accession>
<comment type="caution">
    <text evidence="2">The sequence shown here is derived from an EMBL/GenBank/DDBJ whole genome shotgun (WGS) entry which is preliminary data.</text>
</comment>
<proteinExistence type="predicted"/>
<dbReference type="AlphaFoldDB" id="A0A5C5WK90"/>
<keyword evidence="3" id="KW-1185">Reference proteome</keyword>
<evidence type="ECO:0000313" key="2">
    <source>
        <dbReference type="EMBL" id="TWT50549.1"/>
    </source>
</evidence>